<dbReference type="Pfam" id="PF00999">
    <property type="entry name" value="Na_H_Exchanger"/>
    <property type="match status" value="1"/>
</dbReference>
<dbReference type="STRING" id="1616.IV73_GL001239"/>
<keyword evidence="7" id="KW-0406">Ion transport</keyword>
<evidence type="ECO:0000313" key="13">
    <source>
        <dbReference type="EMBL" id="KRN74503.1"/>
    </source>
</evidence>
<keyword evidence="9" id="KW-0739">Sodium transport</keyword>
<dbReference type="PANTHER" id="PTHR10110:SF86">
    <property type="entry name" value="SODIUM_HYDROGEN EXCHANGER 7"/>
    <property type="match status" value="1"/>
</dbReference>
<evidence type="ECO:0000256" key="4">
    <source>
        <dbReference type="ARBA" id="ARBA00022692"/>
    </source>
</evidence>
<feature type="transmembrane region" description="Helical" evidence="11">
    <location>
        <begin position="97"/>
        <end position="120"/>
    </location>
</feature>
<evidence type="ECO:0000256" key="5">
    <source>
        <dbReference type="ARBA" id="ARBA00022989"/>
    </source>
</evidence>
<feature type="transmembrane region" description="Helical" evidence="11">
    <location>
        <begin position="343"/>
        <end position="368"/>
    </location>
</feature>
<dbReference type="AlphaFoldDB" id="A0A0R2JJQ5"/>
<dbReference type="Gene3D" id="6.10.140.1330">
    <property type="match status" value="1"/>
</dbReference>
<feature type="transmembrane region" description="Helical" evidence="11">
    <location>
        <begin position="380"/>
        <end position="403"/>
    </location>
</feature>
<evidence type="ECO:0000256" key="9">
    <source>
        <dbReference type="ARBA" id="ARBA00023201"/>
    </source>
</evidence>
<feature type="transmembrane region" description="Helical" evidence="11">
    <location>
        <begin position="172"/>
        <end position="195"/>
    </location>
</feature>
<keyword evidence="14" id="KW-1185">Reference proteome</keyword>
<evidence type="ECO:0000256" key="6">
    <source>
        <dbReference type="ARBA" id="ARBA00023053"/>
    </source>
</evidence>
<dbReference type="GO" id="GO:0005886">
    <property type="term" value="C:plasma membrane"/>
    <property type="evidence" value="ECO:0007669"/>
    <property type="project" value="UniProtKB-SubCell"/>
</dbReference>
<feature type="transmembrane region" description="Helical" evidence="11">
    <location>
        <begin position="215"/>
        <end position="243"/>
    </location>
</feature>
<feature type="domain" description="Cation/H+ exchanger transmembrane" evidence="12">
    <location>
        <begin position="14"/>
        <end position="403"/>
    </location>
</feature>
<keyword evidence="6" id="KW-0915">Sodium</keyword>
<comment type="subcellular location">
    <subcellularLocation>
        <location evidence="1">Cell membrane</location>
        <topology evidence="1">Multi-pass membrane protein</topology>
    </subcellularLocation>
</comment>
<feature type="transmembrane region" description="Helical" evidence="11">
    <location>
        <begin position="263"/>
        <end position="287"/>
    </location>
</feature>
<evidence type="ECO:0000256" key="11">
    <source>
        <dbReference type="SAM" id="Phobius"/>
    </source>
</evidence>
<dbReference type="GO" id="GO:0051453">
    <property type="term" value="P:regulation of intracellular pH"/>
    <property type="evidence" value="ECO:0007669"/>
    <property type="project" value="TreeGrafter"/>
</dbReference>
<accession>A0A0R2JJQ5</accession>
<evidence type="ECO:0000256" key="3">
    <source>
        <dbReference type="ARBA" id="ARBA00022475"/>
    </source>
</evidence>
<name>A0A0R2JJQ5_9LACO</name>
<feature type="transmembrane region" description="Helical" evidence="11">
    <location>
        <begin position="299"/>
        <end position="323"/>
    </location>
</feature>
<keyword evidence="5 11" id="KW-1133">Transmembrane helix</keyword>
<dbReference type="EMBL" id="JQBP01000008">
    <property type="protein sequence ID" value="KRN74503.1"/>
    <property type="molecule type" value="Genomic_DNA"/>
</dbReference>
<dbReference type="Proteomes" id="UP000051655">
    <property type="component" value="Unassembled WGS sequence"/>
</dbReference>
<evidence type="ECO:0000256" key="8">
    <source>
        <dbReference type="ARBA" id="ARBA00023136"/>
    </source>
</evidence>
<protein>
    <recommendedName>
        <fullName evidence="12">Cation/H+ exchanger transmembrane domain-containing protein</fullName>
    </recommendedName>
</protein>
<keyword evidence="3" id="KW-1003">Cell membrane</keyword>
<evidence type="ECO:0000256" key="7">
    <source>
        <dbReference type="ARBA" id="ARBA00023065"/>
    </source>
</evidence>
<dbReference type="GO" id="GO:0098719">
    <property type="term" value="P:sodium ion import across plasma membrane"/>
    <property type="evidence" value="ECO:0007669"/>
    <property type="project" value="TreeGrafter"/>
</dbReference>
<dbReference type="GO" id="GO:0015385">
    <property type="term" value="F:sodium:proton antiporter activity"/>
    <property type="evidence" value="ECO:0007669"/>
    <property type="project" value="InterPro"/>
</dbReference>
<reference evidence="13 14" key="1">
    <citation type="journal article" date="2015" name="Genome Announc.">
        <title>Expanding the biotechnology potential of lactobacilli through comparative genomics of 213 strains and associated genera.</title>
        <authorList>
            <person name="Sun Z."/>
            <person name="Harris H.M."/>
            <person name="McCann A."/>
            <person name="Guo C."/>
            <person name="Argimon S."/>
            <person name="Zhang W."/>
            <person name="Yang X."/>
            <person name="Jeffery I.B."/>
            <person name="Cooney J.C."/>
            <person name="Kagawa T.F."/>
            <person name="Liu W."/>
            <person name="Song Y."/>
            <person name="Salvetti E."/>
            <person name="Wrobel A."/>
            <person name="Rasinkangas P."/>
            <person name="Parkhill J."/>
            <person name="Rea M.C."/>
            <person name="O'Sullivan O."/>
            <person name="Ritari J."/>
            <person name="Douillard F.P."/>
            <person name="Paul Ross R."/>
            <person name="Yang R."/>
            <person name="Briner A.E."/>
            <person name="Felis G.E."/>
            <person name="de Vos W.M."/>
            <person name="Barrangou R."/>
            <person name="Klaenhammer T.R."/>
            <person name="Caufield P.W."/>
            <person name="Cui Y."/>
            <person name="Zhang H."/>
            <person name="O'Toole P.W."/>
        </authorList>
    </citation>
    <scope>NUCLEOTIDE SEQUENCE [LARGE SCALE GENOMIC DNA]</scope>
    <source>
        <strain evidence="13 14">DSM 20593</strain>
    </source>
</reference>
<evidence type="ECO:0000256" key="10">
    <source>
        <dbReference type="SAM" id="Coils"/>
    </source>
</evidence>
<feature type="transmembrane region" description="Helical" evidence="11">
    <location>
        <begin position="72"/>
        <end position="91"/>
    </location>
</feature>
<gene>
    <name evidence="13" type="ORF">IV73_GL001239</name>
</gene>
<comment type="caution">
    <text evidence="13">The sequence shown here is derived from an EMBL/GenBank/DDBJ whole genome shotgun (WGS) entry which is preliminary data.</text>
</comment>
<dbReference type="PATRIC" id="fig|1616.3.peg.1272"/>
<dbReference type="GO" id="GO:0015386">
    <property type="term" value="F:potassium:proton antiporter activity"/>
    <property type="evidence" value="ECO:0007669"/>
    <property type="project" value="TreeGrafter"/>
</dbReference>
<dbReference type="InterPro" id="IPR018422">
    <property type="entry name" value="Cation/H_exchanger_CPA1"/>
</dbReference>
<keyword evidence="8 11" id="KW-0472">Membrane</keyword>
<evidence type="ECO:0000259" key="12">
    <source>
        <dbReference type="Pfam" id="PF00999"/>
    </source>
</evidence>
<keyword evidence="4 11" id="KW-0812">Transmembrane</keyword>
<proteinExistence type="predicted"/>
<evidence type="ECO:0000256" key="1">
    <source>
        <dbReference type="ARBA" id="ARBA00004651"/>
    </source>
</evidence>
<dbReference type="InterPro" id="IPR006153">
    <property type="entry name" value="Cation/H_exchanger_TM"/>
</dbReference>
<evidence type="ECO:0000256" key="2">
    <source>
        <dbReference type="ARBA" id="ARBA00022448"/>
    </source>
</evidence>
<evidence type="ECO:0000313" key="14">
    <source>
        <dbReference type="Proteomes" id="UP000051655"/>
    </source>
</evidence>
<keyword evidence="10" id="KW-0175">Coiled coil</keyword>
<feature type="coiled-coil region" evidence="10">
    <location>
        <begin position="564"/>
        <end position="591"/>
    </location>
</feature>
<keyword evidence="2" id="KW-0813">Transport</keyword>
<dbReference type="PANTHER" id="PTHR10110">
    <property type="entry name" value="SODIUM/HYDROGEN EXCHANGER"/>
    <property type="match status" value="1"/>
</dbReference>
<sequence length="701" mass="79542">MGVVGTNILKKYLPKFPEPFILICLGIAMSFTKAFQNFELEPEFFMLLVIAPLMFVDGQRQSFAKIRSRFKLIVTLSVVLAVVTVVIVGSVTNLIEVAWTLPLAMALAAIVTPTDAVAVSSMTSSSQMPEGVNQALELESLFNDATGLVILDLALTVLGNQSLSVADGIGRFMFVAVGGIAVGLFLGWLIVLLRVRLSLNINIDHPEYSVIPVSLLTPFVVYLVAEHLGMSGILAVVATGIIHNWESNRLRLSATQVQISQRVIWDTISNILNSVVFLILGITLPTVARSIVKMVPGELLGLVGLAMIIYISMLLVRYFWALWEHEGSAVQLLGAKDVQQHYFYSKIFAISGIHGTMTLAMAFSLPQVINGQAFPFRDQVILVATMVILISMLVSAIVLPRLLPAKVENYSSDALEVVRGKMVDYAILQMHDQIPDHAVREALSQQLQSQKGWGTVDRDQLTQDYQNGMLEIKDFISDFIHSPDVLQKYSRLTILLFEKFVDRIQVEKLPKHHQFWWFKKIKQRLKHTRRKIRWDVQLQRDPKQRQKMMEMRQLRQQWQEVSSHEETRQLKLQMQQEVTDLTNEVIDASDQKLDQMLKERLQAKHGDNQYIDVMRQNLDRYFQKMQRNFKSDVQINSDLFIQAFQYEMTYVRQLVQNDIIPQALAAELYDEINQAQSLQIQQLNDTNVAESTPLTVIEASN</sequence>
<organism evidence="13 14">
    <name type="scientific">Weissella kandleri</name>
    <dbReference type="NCBI Taxonomy" id="1616"/>
    <lineage>
        <taxon>Bacteria</taxon>
        <taxon>Bacillati</taxon>
        <taxon>Bacillota</taxon>
        <taxon>Bacilli</taxon>
        <taxon>Lactobacillales</taxon>
        <taxon>Lactobacillaceae</taxon>
        <taxon>Weissella</taxon>
    </lineage>
</organism>